<dbReference type="OMA" id="YMAVMAN"/>
<keyword evidence="2" id="KW-0433">Leucine-rich repeat</keyword>
<keyword evidence="7" id="KW-0472">Membrane</keyword>
<dbReference type="AlphaFoldDB" id="A0A164TKW2"/>
<dbReference type="PROSITE" id="PS50011">
    <property type="entry name" value="PROTEIN_KINASE_DOM"/>
    <property type="match status" value="1"/>
</dbReference>
<feature type="region of interest" description="Disordered" evidence="8">
    <location>
        <begin position="298"/>
        <end position="345"/>
    </location>
</feature>
<dbReference type="SUPFAM" id="SSF56112">
    <property type="entry name" value="Protein kinase-like (PK-like)"/>
    <property type="match status" value="1"/>
</dbReference>
<keyword evidence="3" id="KW-0812">Transmembrane</keyword>
<dbReference type="OrthoDB" id="418615at2759"/>
<dbReference type="Gene3D" id="3.80.10.10">
    <property type="entry name" value="Ribonuclease Inhibitor"/>
    <property type="match status" value="2"/>
</dbReference>
<dbReference type="GO" id="GO:0016020">
    <property type="term" value="C:membrane"/>
    <property type="evidence" value="ECO:0007669"/>
    <property type="project" value="UniProtKB-SubCell"/>
</dbReference>
<evidence type="ECO:0000256" key="5">
    <source>
        <dbReference type="ARBA" id="ARBA00022737"/>
    </source>
</evidence>
<comment type="subcellular location">
    <subcellularLocation>
        <location evidence="1">Membrane</location>
    </subcellularLocation>
</comment>
<dbReference type="InterPro" id="IPR011009">
    <property type="entry name" value="Kinase-like_dom_sf"/>
</dbReference>
<dbReference type="Gene3D" id="3.30.200.20">
    <property type="entry name" value="Phosphorylase Kinase, domain 1"/>
    <property type="match status" value="1"/>
</dbReference>
<feature type="region of interest" description="Disordered" evidence="8">
    <location>
        <begin position="235"/>
        <end position="265"/>
    </location>
</feature>
<sequence length="640" mass="69973">MAAVRYTHLCLFLMLLSLAPSSHSISEADALLQFKESITNARALDSWRPGTTPCPLQGTSWVGLNCAKEQVRAISLYNMGLAGKIDTRPLEQLQGLKFISMANNSFTGPIPEFNRLAGLKGVYLTGNKFSGEIPSDYFANMKSLKKLWLSNNEFSGKIPESITQLPILKELRLENNQFSGPIPQLKQQALSDVDMSNNKLEGEIPEPLLKFNATAFKNNTGVCSKKLGIKCSAAPPPANSGDAAAPSNVMNPAGTPGSQSSPPDEGSIVQAKWVVLAIVIILLSLTILFKSRRNSEKFARPAKENPDDLVQVHIPSTNRENLSSTSRNSSMSHSRRGGQGGKPVNDLVVVNDEKGVFGLSDLMKAGAEVLGNGGLGSAYKAMMENGLCVVVKRLREMNQIKRNAFDTEMRRLGALKHNNILTPLAYHFRKDEKLFVSEFVSRGSLLYLLHGDRGAAHSELNWPTRLKIIQGIARGMGYLHSEFPSAELPHGNLKSSNVLLDSNYEPLLSDYAMYPLLNKTPTAQSMFALRAPESVSLQQVSPKCDVYSVGILILEVLTGKFPSQYLSHQKGGTDVVEWVRTAASESRISELIDPEIAGASAASLEQMEKLLHIGAACTESDQNKRPDMKEAIRRIEEIQV</sequence>
<protein>
    <submittedName>
        <fullName evidence="10">Uncharacterized protein</fullName>
    </submittedName>
</protein>
<organism evidence="10 11">
    <name type="scientific">Daucus carota subsp. sativus</name>
    <name type="common">Carrot</name>
    <dbReference type="NCBI Taxonomy" id="79200"/>
    <lineage>
        <taxon>Eukaryota</taxon>
        <taxon>Viridiplantae</taxon>
        <taxon>Streptophyta</taxon>
        <taxon>Embryophyta</taxon>
        <taxon>Tracheophyta</taxon>
        <taxon>Spermatophyta</taxon>
        <taxon>Magnoliopsida</taxon>
        <taxon>eudicotyledons</taxon>
        <taxon>Gunneridae</taxon>
        <taxon>Pentapetalae</taxon>
        <taxon>asterids</taxon>
        <taxon>campanulids</taxon>
        <taxon>Apiales</taxon>
        <taxon>Apiaceae</taxon>
        <taxon>Apioideae</taxon>
        <taxon>Scandiceae</taxon>
        <taxon>Daucinae</taxon>
        <taxon>Daucus</taxon>
        <taxon>Daucus sect. Daucus</taxon>
    </lineage>
</organism>
<dbReference type="InterPro" id="IPR000719">
    <property type="entry name" value="Prot_kinase_dom"/>
</dbReference>
<dbReference type="InterPro" id="IPR001611">
    <property type="entry name" value="Leu-rich_rpt"/>
</dbReference>
<reference evidence="10" key="2">
    <citation type="submission" date="2022-03" db="EMBL/GenBank/DDBJ databases">
        <title>Draft title - Genomic analysis of global carrot germplasm unveils the trajectory of domestication and the origin of high carotenoid orange carrot.</title>
        <authorList>
            <person name="Iorizzo M."/>
            <person name="Ellison S."/>
            <person name="Senalik D."/>
            <person name="Macko-Podgorni A."/>
            <person name="Grzebelus D."/>
            <person name="Bostan H."/>
            <person name="Rolling W."/>
            <person name="Curaba J."/>
            <person name="Simon P."/>
        </authorList>
    </citation>
    <scope>NUCLEOTIDE SEQUENCE</scope>
    <source>
        <tissue evidence="10">Leaf</tissue>
    </source>
</reference>
<dbReference type="Pfam" id="PF08263">
    <property type="entry name" value="LRRNT_2"/>
    <property type="match status" value="1"/>
</dbReference>
<dbReference type="Gene3D" id="1.10.510.10">
    <property type="entry name" value="Transferase(Phosphotransferase) domain 1"/>
    <property type="match status" value="1"/>
</dbReference>
<evidence type="ECO:0000256" key="4">
    <source>
        <dbReference type="ARBA" id="ARBA00022729"/>
    </source>
</evidence>
<proteinExistence type="predicted"/>
<reference evidence="10" key="1">
    <citation type="journal article" date="2016" name="Nat. Genet.">
        <title>A high-quality carrot genome assembly provides new insights into carotenoid accumulation and asterid genome evolution.</title>
        <authorList>
            <person name="Iorizzo M."/>
            <person name="Ellison S."/>
            <person name="Senalik D."/>
            <person name="Zeng P."/>
            <person name="Satapoomin P."/>
            <person name="Huang J."/>
            <person name="Bowman M."/>
            <person name="Iovene M."/>
            <person name="Sanseverino W."/>
            <person name="Cavagnaro P."/>
            <person name="Yildiz M."/>
            <person name="Macko-Podgorni A."/>
            <person name="Moranska E."/>
            <person name="Grzebelus E."/>
            <person name="Grzebelus D."/>
            <person name="Ashrafi H."/>
            <person name="Zheng Z."/>
            <person name="Cheng S."/>
            <person name="Spooner D."/>
            <person name="Van Deynze A."/>
            <person name="Simon P."/>
        </authorList>
    </citation>
    <scope>NUCLEOTIDE SEQUENCE</scope>
    <source>
        <tissue evidence="10">Leaf</tissue>
    </source>
</reference>
<feature type="compositionally biased region" description="Low complexity" evidence="8">
    <location>
        <begin position="316"/>
        <end position="332"/>
    </location>
</feature>
<dbReference type="PANTHER" id="PTHR48007:SF29">
    <property type="entry name" value="POLLEN RECEPTOR-LIKE KINASE 3"/>
    <property type="match status" value="1"/>
</dbReference>
<dbReference type="GO" id="GO:0005524">
    <property type="term" value="F:ATP binding"/>
    <property type="evidence" value="ECO:0007669"/>
    <property type="project" value="InterPro"/>
</dbReference>
<evidence type="ECO:0000313" key="11">
    <source>
        <dbReference type="Proteomes" id="UP000077755"/>
    </source>
</evidence>
<dbReference type="Pfam" id="PF13855">
    <property type="entry name" value="LRR_8"/>
    <property type="match status" value="1"/>
</dbReference>
<feature type="chain" id="PRO_5043321388" evidence="9">
    <location>
        <begin position="25"/>
        <end position="640"/>
    </location>
</feature>
<dbReference type="InterPro" id="IPR046959">
    <property type="entry name" value="PRK1-6/SRF4-like"/>
</dbReference>
<keyword evidence="4 9" id="KW-0732">Signal</keyword>
<dbReference type="PANTHER" id="PTHR48007">
    <property type="entry name" value="LEUCINE-RICH REPEAT RECEPTOR-LIKE PROTEIN KINASE PXC1"/>
    <property type="match status" value="1"/>
</dbReference>
<evidence type="ECO:0000256" key="2">
    <source>
        <dbReference type="ARBA" id="ARBA00022614"/>
    </source>
</evidence>
<evidence type="ECO:0000256" key="8">
    <source>
        <dbReference type="SAM" id="MobiDB-lite"/>
    </source>
</evidence>
<keyword evidence="6" id="KW-1133">Transmembrane helix</keyword>
<evidence type="ECO:0000256" key="9">
    <source>
        <dbReference type="SAM" id="SignalP"/>
    </source>
</evidence>
<dbReference type="SUPFAM" id="SSF52058">
    <property type="entry name" value="L domain-like"/>
    <property type="match status" value="1"/>
</dbReference>
<dbReference type="Pfam" id="PF00069">
    <property type="entry name" value="Pkinase"/>
    <property type="match status" value="1"/>
</dbReference>
<dbReference type="InterPro" id="IPR013210">
    <property type="entry name" value="LRR_N_plant-typ"/>
</dbReference>
<dbReference type="Proteomes" id="UP000077755">
    <property type="component" value="Chromosome 7"/>
</dbReference>
<evidence type="ECO:0000313" key="10">
    <source>
        <dbReference type="EMBL" id="WOH08999.1"/>
    </source>
</evidence>
<gene>
    <name evidence="10" type="ORF">DCAR_0728450</name>
</gene>
<name>A0A164TKW2_DAUCS</name>
<evidence type="ECO:0000256" key="6">
    <source>
        <dbReference type="ARBA" id="ARBA00022989"/>
    </source>
</evidence>
<dbReference type="FunFam" id="3.80.10.10:FF:000400">
    <property type="entry name" value="Nuclear pore complex protein NUP107"/>
    <property type="match status" value="1"/>
</dbReference>
<dbReference type="Gramene" id="KZM87665">
    <property type="protein sequence ID" value="KZM87665"/>
    <property type="gene ID" value="DCAR_024766"/>
</dbReference>
<accession>A0A164TKW2</accession>
<dbReference type="InterPro" id="IPR032675">
    <property type="entry name" value="LRR_dom_sf"/>
</dbReference>
<dbReference type="EMBL" id="CP093349">
    <property type="protein sequence ID" value="WOH08999.1"/>
    <property type="molecule type" value="Genomic_DNA"/>
</dbReference>
<dbReference type="GO" id="GO:0004672">
    <property type="term" value="F:protein kinase activity"/>
    <property type="evidence" value="ECO:0007669"/>
    <property type="project" value="InterPro"/>
</dbReference>
<keyword evidence="11" id="KW-1185">Reference proteome</keyword>
<feature type="signal peptide" evidence="9">
    <location>
        <begin position="1"/>
        <end position="24"/>
    </location>
</feature>
<evidence type="ECO:0000256" key="7">
    <source>
        <dbReference type="ARBA" id="ARBA00023136"/>
    </source>
</evidence>
<keyword evidence="5" id="KW-0677">Repeat</keyword>
<dbReference type="KEGG" id="dcr:108195504"/>
<evidence type="ECO:0000256" key="1">
    <source>
        <dbReference type="ARBA" id="ARBA00004370"/>
    </source>
</evidence>
<evidence type="ECO:0000256" key="3">
    <source>
        <dbReference type="ARBA" id="ARBA00022692"/>
    </source>
</evidence>